<dbReference type="Proteomes" id="UP000253437">
    <property type="component" value="Unassembled WGS sequence"/>
</dbReference>
<dbReference type="EMBL" id="QOUW02000254">
    <property type="protein sequence ID" value="RIV99418.1"/>
    <property type="molecule type" value="Genomic_DNA"/>
</dbReference>
<organism evidence="1 2">
    <name type="scientific">Vibrio harveyi</name>
    <name type="common">Beneckea harveyi</name>
    <dbReference type="NCBI Taxonomy" id="669"/>
    <lineage>
        <taxon>Bacteria</taxon>
        <taxon>Pseudomonadati</taxon>
        <taxon>Pseudomonadota</taxon>
        <taxon>Gammaproteobacteria</taxon>
        <taxon>Vibrionales</taxon>
        <taxon>Vibrionaceae</taxon>
        <taxon>Vibrio</taxon>
    </lineage>
</organism>
<gene>
    <name evidence="1" type="ORF">DS957_028060</name>
</gene>
<evidence type="ECO:0000313" key="2">
    <source>
        <dbReference type="Proteomes" id="UP000253437"/>
    </source>
</evidence>
<evidence type="ECO:0000313" key="1">
    <source>
        <dbReference type="EMBL" id="RIV99418.1"/>
    </source>
</evidence>
<accession>A0A8B3D8N9</accession>
<sequence>MKFYLYCSNYYAEKPLQYLLIEYMTLGVVTKFSKKDCPPFNSVPQSVVFVREVVAEIKLYQN</sequence>
<dbReference type="AlphaFoldDB" id="A0A8B3D8N9"/>
<name>A0A8B3D8N9_VIBHA</name>
<reference evidence="1 2" key="1">
    <citation type="submission" date="2018-08" db="EMBL/GenBank/DDBJ databases">
        <title>Vibrio harveyi strains pathogenic to white snook Centropomus viridis Lockington (1877) and potential probiotic bacteria.</title>
        <authorList>
            <person name="Soto-Rodriguez S."/>
            <person name="Gomez-Gil B."/>
            <person name="Lozano-Olvera R."/>
        </authorList>
    </citation>
    <scope>NUCLEOTIDE SEQUENCE [LARGE SCALE GENOMIC DNA]</scope>
    <source>
        <strain evidence="1 2">CAIM 1508</strain>
    </source>
</reference>
<protein>
    <submittedName>
        <fullName evidence="1">Uncharacterized protein</fullName>
    </submittedName>
</protein>
<proteinExistence type="predicted"/>
<comment type="caution">
    <text evidence="1">The sequence shown here is derived from an EMBL/GenBank/DDBJ whole genome shotgun (WGS) entry which is preliminary data.</text>
</comment>